<comment type="subcellular location">
    <subcellularLocation>
        <location evidence="1 8">Cell membrane</location>
        <topology evidence="1 8">Multi-pass membrane protein</topology>
    </subcellularLocation>
</comment>
<protein>
    <recommendedName>
        <fullName evidence="8">Probable membrane transporter protein</fullName>
    </recommendedName>
</protein>
<name>A0A1G2R2K1_9BACT</name>
<dbReference type="InterPro" id="IPR002781">
    <property type="entry name" value="TM_pro_TauE-like"/>
</dbReference>
<evidence type="ECO:0000256" key="1">
    <source>
        <dbReference type="ARBA" id="ARBA00004651"/>
    </source>
</evidence>
<comment type="caution">
    <text evidence="9">The sequence shown here is derived from an EMBL/GenBank/DDBJ whole genome shotgun (WGS) entry which is preliminary data.</text>
</comment>
<feature type="transmembrane region" description="Helical" evidence="8">
    <location>
        <begin position="98"/>
        <end position="116"/>
    </location>
</feature>
<proteinExistence type="inferred from homology"/>
<sequence length="248" mass="26958">MMLHEIVLPFFLSFFVHMWSTVVGGGGALLIPGLIVLGYSPQVAIATNRFAALSGAFSIFQFHKQGNIHWKLGAFLAIFAGMGSVIGSFLLLKIDTDIIERGIGVIILLSLPMFLLRPQAGVKQKYMKMTKLKHLGGGAMMLFFGILGGFFSSAGVWFSYTFIFYYGLTFLQTAATRRLIGLAMVGLSLIVLIPSGIIHWPTAISMFAGGGLGSMISAHFAHKLGNQLVRYVFLAVMLMSGIHLLLFS</sequence>
<dbReference type="EMBL" id="MHTV01000027">
    <property type="protein sequence ID" value="OHA66619.1"/>
    <property type="molecule type" value="Genomic_DNA"/>
</dbReference>
<feature type="transmembrane region" description="Helical" evidence="8">
    <location>
        <begin position="179"/>
        <end position="197"/>
    </location>
</feature>
<feature type="transmembrane region" description="Helical" evidence="8">
    <location>
        <begin position="72"/>
        <end position="92"/>
    </location>
</feature>
<evidence type="ECO:0000256" key="2">
    <source>
        <dbReference type="ARBA" id="ARBA00009142"/>
    </source>
</evidence>
<accession>A0A1G2R2K1</accession>
<keyword evidence="3" id="KW-0813">Transport</keyword>
<evidence type="ECO:0000256" key="6">
    <source>
        <dbReference type="ARBA" id="ARBA00022989"/>
    </source>
</evidence>
<feature type="transmembrane region" description="Helical" evidence="8">
    <location>
        <begin position="204"/>
        <end position="222"/>
    </location>
</feature>
<dbReference type="AlphaFoldDB" id="A0A1G2R2K1"/>
<dbReference type="PANTHER" id="PTHR30269">
    <property type="entry name" value="TRANSMEMBRANE PROTEIN YFCA"/>
    <property type="match status" value="1"/>
</dbReference>
<keyword evidence="6 8" id="KW-1133">Transmembrane helix</keyword>
<feature type="transmembrane region" description="Helical" evidence="8">
    <location>
        <begin position="228"/>
        <end position="247"/>
    </location>
</feature>
<evidence type="ECO:0000313" key="10">
    <source>
        <dbReference type="Proteomes" id="UP000178092"/>
    </source>
</evidence>
<evidence type="ECO:0000256" key="5">
    <source>
        <dbReference type="ARBA" id="ARBA00022692"/>
    </source>
</evidence>
<evidence type="ECO:0000256" key="8">
    <source>
        <dbReference type="RuleBase" id="RU363041"/>
    </source>
</evidence>
<keyword evidence="4 8" id="KW-1003">Cell membrane</keyword>
<evidence type="ECO:0000256" key="3">
    <source>
        <dbReference type="ARBA" id="ARBA00022448"/>
    </source>
</evidence>
<dbReference type="PANTHER" id="PTHR30269:SF0">
    <property type="entry name" value="MEMBRANE TRANSPORTER PROTEIN YFCA-RELATED"/>
    <property type="match status" value="1"/>
</dbReference>
<reference evidence="9 10" key="1">
    <citation type="journal article" date="2016" name="Nat. Commun.">
        <title>Thousands of microbial genomes shed light on interconnected biogeochemical processes in an aquifer system.</title>
        <authorList>
            <person name="Anantharaman K."/>
            <person name="Brown C.T."/>
            <person name="Hug L.A."/>
            <person name="Sharon I."/>
            <person name="Castelle C.J."/>
            <person name="Probst A.J."/>
            <person name="Thomas B.C."/>
            <person name="Singh A."/>
            <person name="Wilkins M.J."/>
            <person name="Karaoz U."/>
            <person name="Brodie E.L."/>
            <person name="Williams K.H."/>
            <person name="Hubbard S.S."/>
            <person name="Banfield J.F."/>
        </authorList>
    </citation>
    <scope>NUCLEOTIDE SEQUENCE [LARGE SCALE GENOMIC DNA]</scope>
</reference>
<keyword evidence="7 8" id="KW-0472">Membrane</keyword>
<gene>
    <name evidence="9" type="ORF">A3C04_00485</name>
</gene>
<dbReference type="Proteomes" id="UP000178092">
    <property type="component" value="Unassembled WGS sequence"/>
</dbReference>
<evidence type="ECO:0000256" key="4">
    <source>
        <dbReference type="ARBA" id="ARBA00022475"/>
    </source>
</evidence>
<feature type="transmembrane region" description="Helical" evidence="8">
    <location>
        <begin position="137"/>
        <end position="167"/>
    </location>
</feature>
<keyword evidence="5 8" id="KW-0812">Transmembrane</keyword>
<dbReference type="InterPro" id="IPR052017">
    <property type="entry name" value="TSUP"/>
</dbReference>
<dbReference type="Pfam" id="PF01925">
    <property type="entry name" value="TauE"/>
    <property type="match status" value="1"/>
</dbReference>
<evidence type="ECO:0000256" key="7">
    <source>
        <dbReference type="ARBA" id="ARBA00023136"/>
    </source>
</evidence>
<comment type="similarity">
    <text evidence="2 8">Belongs to the 4-toluene sulfonate uptake permease (TSUP) (TC 2.A.102) family.</text>
</comment>
<feature type="transmembrane region" description="Helical" evidence="8">
    <location>
        <begin position="34"/>
        <end position="60"/>
    </location>
</feature>
<organism evidence="9 10">
    <name type="scientific">Candidatus Wildermuthbacteria bacterium RIFCSPHIGHO2_02_FULL_45_25</name>
    <dbReference type="NCBI Taxonomy" id="1802450"/>
    <lineage>
        <taxon>Bacteria</taxon>
        <taxon>Candidatus Wildermuthiibacteriota</taxon>
    </lineage>
</organism>
<dbReference type="GO" id="GO:0005886">
    <property type="term" value="C:plasma membrane"/>
    <property type="evidence" value="ECO:0007669"/>
    <property type="project" value="UniProtKB-SubCell"/>
</dbReference>
<evidence type="ECO:0000313" key="9">
    <source>
        <dbReference type="EMBL" id="OHA66619.1"/>
    </source>
</evidence>